<dbReference type="RefSeq" id="XP_020115777.1">
    <property type="nucleotide sequence ID" value="XM_020264036.1"/>
</dbReference>
<evidence type="ECO:0000256" key="5">
    <source>
        <dbReference type="ARBA" id="ARBA00022694"/>
    </source>
</evidence>
<comment type="similarity">
    <text evidence="7">Belongs to the class I-like SAM-binding methyltransferase superfamily. RNA methyltransferase RlmE family. TRM7 subfamily.</text>
</comment>
<dbReference type="GO" id="GO:0002181">
    <property type="term" value="P:cytoplasmic translation"/>
    <property type="evidence" value="ECO:0007669"/>
    <property type="project" value="UniProtKB-UniRule"/>
</dbReference>
<feature type="binding site" evidence="7">
    <location>
        <position position="201"/>
    </location>
    <ligand>
        <name>S-adenosyl-L-methionine</name>
        <dbReference type="ChEBI" id="CHEBI:59789"/>
    </ligand>
</feature>
<evidence type="ECO:0000256" key="1">
    <source>
        <dbReference type="ARBA" id="ARBA00022490"/>
    </source>
</evidence>
<name>A0A1Q5Q734_TALAT</name>
<dbReference type="InterPro" id="IPR029063">
    <property type="entry name" value="SAM-dependent_MTases_sf"/>
</dbReference>
<dbReference type="InterPro" id="IPR050082">
    <property type="entry name" value="RNA_methyltr_RlmE"/>
</dbReference>
<dbReference type="OrthoDB" id="289250at2759"/>
<organism evidence="10 11">
    <name type="scientific">Talaromyces atroroseus</name>
    <dbReference type="NCBI Taxonomy" id="1441469"/>
    <lineage>
        <taxon>Eukaryota</taxon>
        <taxon>Fungi</taxon>
        <taxon>Dikarya</taxon>
        <taxon>Ascomycota</taxon>
        <taxon>Pezizomycotina</taxon>
        <taxon>Eurotiomycetes</taxon>
        <taxon>Eurotiomycetidae</taxon>
        <taxon>Eurotiales</taxon>
        <taxon>Trichocomaceae</taxon>
        <taxon>Talaromyces</taxon>
        <taxon>Talaromyces sect. Trachyspermi</taxon>
    </lineage>
</organism>
<evidence type="ECO:0000256" key="3">
    <source>
        <dbReference type="ARBA" id="ARBA00022679"/>
    </source>
</evidence>
<reference evidence="10 11" key="1">
    <citation type="submission" date="2015-06" db="EMBL/GenBank/DDBJ databases">
        <title>Talaromyces atroroseus IBT 11181 draft genome.</title>
        <authorList>
            <person name="Rasmussen K.B."/>
            <person name="Rasmussen S."/>
            <person name="Petersen B."/>
            <person name="Sicheritz-Ponten T."/>
            <person name="Mortensen U.H."/>
            <person name="Thrane U."/>
        </authorList>
    </citation>
    <scope>NUCLEOTIDE SEQUENCE [LARGE SCALE GENOMIC DNA]</scope>
    <source>
        <strain evidence="10 11">IBT 11181</strain>
    </source>
</reference>
<dbReference type="EMBL" id="LFMY01000018">
    <property type="protein sequence ID" value="OKL55656.1"/>
    <property type="molecule type" value="Genomic_DNA"/>
</dbReference>
<evidence type="ECO:0000256" key="2">
    <source>
        <dbReference type="ARBA" id="ARBA00022603"/>
    </source>
</evidence>
<feature type="region of interest" description="Disordered" evidence="8">
    <location>
        <begin position="91"/>
        <end position="122"/>
    </location>
</feature>
<dbReference type="GO" id="GO:0106340">
    <property type="term" value="F:tRNA (guanosine(34)-2'-O)-methyltransferase activity"/>
    <property type="evidence" value="ECO:0007669"/>
    <property type="project" value="UniProtKB-ARBA"/>
</dbReference>
<dbReference type="GeneID" id="31008736"/>
<feature type="active site" description="Proton acceptor" evidence="7">
    <location>
        <position position="241"/>
    </location>
</feature>
<evidence type="ECO:0000256" key="4">
    <source>
        <dbReference type="ARBA" id="ARBA00022691"/>
    </source>
</evidence>
<comment type="subcellular location">
    <subcellularLocation>
        <location evidence="7">Cytoplasm</location>
    </subcellularLocation>
</comment>
<dbReference type="SUPFAM" id="SSF53335">
    <property type="entry name" value="S-adenosyl-L-methionine-dependent methyltransferases"/>
    <property type="match status" value="1"/>
</dbReference>
<dbReference type="EC" id="2.1.1.205" evidence="7"/>
<dbReference type="HAMAP" id="MF_01547">
    <property type="entry name" value="RNA_methyltr_E"/>
    <property type="match status" value="1"/>
</dbReference>
<comment type="function">
    <text evidence="7">Methylates the 2'-O-ribose of nucleotides at positions 32 and 34 of the tRNA anticodon loop of substrate tRNAs.</text>
</comment>
<feature type="binding site" evidence="7">
    <location>
        <position position="151"/>
    </location>
    <ligand>
        <name>S-adenosyl-L-methionine</name>
        <dbReference type="ChEBI" id="CHEBI:59789"/>
    </ligand>
</feature>
<keyword evidence="3 7" id="KW-0808">Transferase</keyword>
<dbReference type="STRING" id="1441469.A0A1Q5Q734"/>
<proteinExistence type="inferred from homology"/>
<keyword evidence="11" id="KW-1185">Reference proteome</keyword>
<feature type="domain" description="Ribosomal RNA methyltransferase FtsJ" evidence="9">
    <location>
        <begin position="126"/>
        <end position="284"/>
    </location>
</feature>
<comment type="caution">
    <text evidence="10">The sequence shown here is derived from an EMBL/GenBank/DDBJ whole genome shotgun (WGS) entry which is preliminary data.</text>
</comment>
<accession>A0A1Q5Q734</accession>
<evidence type="ECO:0000256" key="7">
    <source>
        <dbReference type="HAMAP-Rule" id="MF_03162"/>
    </source>
</evidence>
<dbReference type="InterPro" id="IPR028590">
    <property type="entry name" value="RNA_methyltr_E_TRM7"/>
</dbReference>
<keyword evidence="4 7" id="KW-0949">S-adenosyl-L-methionine</keyword>
<dbReference type="HAMAP" id="MF_03162">
    <property type="entry name" value="RNA_methyltr_E_TRM7"/>
    <property type="match status" value="1"/>
</dbReference>
<dbReference type="AlphaFoldDB" id="A0A1Q5Q734"/>
<dbReference type="Pfam" id="PF01728">
    <property type="entry name" value="FtsJ"/>
    <property type="match status" value="2"/>
</dbReference>
<dbReference type="PANTHER" id="PTHR10920">
    <property type="entry name" value="RIBOSOMAL RNA METHYLTRANSFERASE"/>
    <property type="match status" value="1"/>
</dbReference>
<dbReference type="Proteomes" id="UP000214365">
    <property type="component" value="Unassembled WGS sequence"/>
</dbReference>
<protein>
    <recommendedName>
        <fullName evidence="7">Putative tRNA (cytidine(32)/guanosine(34)-2'-O)-methyltransferase</fullName>
        <ecNumber evidence="7">2.1.1.205</ecNumber>
    </recommendedName>
    <alternativeName>
        <fullName evidence="7">2'-O-ribose RNA methyltransferase TRM7 homolog</fullName>
    </alternativeName>
</protein>
<dbReference type="InterPro" id="IPR002877">
    <property type="entry name" value="RNA_MeTrfase_FtsJ_dom"/>
</dbReference>
<evidence type="ECO:0000313" key="10">
    <source>
        <dbReference type="EMBL" id="OKL55656.1"/>
    </source>
</evidence>
<feature type="binding site" evidence="7">
    <location>
        <position position="60"/>
    </location>
    <ligand>
        <name>S-adenosyl-L-methionine</name>
        <dbReference type="ChEBI" id="CHEBI:59789"/>
    </ligand>
</feature>
<evidence type="ECO:0000256" key="6">
    <source>
        <dbReference type="ARBA" id="ARBA00048902"/>
    </source>
</evidence>
<feature type="binding site" evidence="7">
    <location>
        <position position="135"/>
    </location>
    <ligand>
        <name>S-adenosyl-L-methionine</name>
        <dbReference type="ChEBI" id="CHEBI:59789"/>
    </ligand>
</feature>
<gene>
    <name evidence="10" type="ORF">UA08_08980</name>
</gene>
<evidence type="ECO:0000313" key="11">
    <source>
        <dbReference type="Proteomes" id="UP000214365"/>
    </source>
</evidence>
<keyword evidence="2 7" id="KW-0489">Methyltransferase</keyword>
<sequence length="444" mass="49412">MGKASKDKRDAYYRLAKEQNWRARSAFKLIQIDEQFDLFAHADPDSVTRVLDLCAAPGSWSQVLSRVLIKGESFGRRAWLEKRRRDKQALERLERKEEEQQGNIEGKPSQDDDEAEEDESAVLKPRKNVKIVAIDLQPMAPLEGITMMKADITHPSTIPLLLRALDPEDYDENFQKQEDDTEAPSRLPSRHPHPVDLVISDGAPDVTGLHDLDIYIQSQLLYAALNLAIGVLRPGGKFVAKIFRGRDVDLLYAQLRTVFEKVSVAKPRSSRASSLEAFVVCEGFMPPKDFDSAHALHNPMFGGAATPQPNDDGTVGSDILEEDGNDDGKNQQIPLIRPVSTITSNDTLLNTNDLTRTLALDQLTLSEQLSHRRPPHESRWIPPFIACGDLSAWDSDASYSLPEGYVSLDPVQPPTAPPYRRALEMRKEQGGAYGKTKLGATGRA</sequence>
<feature type="compositionally biased region" description="Acidic residues" evidence="8">
    <location>
        <begin position="111"/>
        <end position="120"/>
    </location>
</feature>
<dbReference type="GO" id="GO:0002128">
    <property type="term" value="P:tRNA nucleoside ribose methylation"/>
    <property type="evidence" value="ECO:0007669"/>
    <property type="project" value="UniProtKB-UniRule"/>
</dbReference>
<keyword evidence="5 7" id="KW-0819">tRNA processing</keyword>
<dbReference type="GO" id="GO:0005737">
    <property type="term" value="C:cytoplasm"/>
    <property type="evidence" value="ECO:0007669"/>
    <property type="project" value="UniProtKB-SubCell"/>
</dbReference>
<dbReference type="PANTHER" id="PTHR10920:SF12">
    <property type="entry name" value="TRNA (CYTIDINE(32)_GUANOSINE(34)-2'-O)-METHYLTRANSFERASE-RELATED"/>
    <property type="match status" value="1"/>
</dbReference>
<dbReference type="Gene3D" id="3.40.50.150">
    <property type="entry name" value="Vaccinia Virus protein VP39"/>
    <property type="match status" value="1"/>
</dbReference>
<feature type="domain" description="Ribosomal RNA methyltransferase FtsJ" evidence="9">
    <location>
        <begin position="21"/>
        <end position="68"/>
    </location>
</feature>
<evidence type="ECO:0000256" key="8">
    <source>
        <dbReference type="SAM" id="MobiDB-lite"/>
    </source>
</evidence>
<keyword evidence="1 7" id="KW-0963">Cytoplasm</keyword>
<evidence type="ECO:0000259" key="9">
    <source>
        <dbReference type="Pfam" id="PF01728"/>
    </source>
</evidence>
<comment type="catalytic activity">
    <reaction evidence="6 7">
        <text>cytidine(32)/guanosine(34) in tRNA + 2 S-adenosyl-L-methionine = 2'-O-methylcytidine(32)/2'-O-methylguanosine(34) in tRNA + 2 S-adenosyl-L-homocysteine + 2 H(+)</text>
        <dbReference type="Rhea" id="RHEA:42396"/>
        <dbReference type="Rhea" id="RHEA-COMP:10246"/>
        <dbReference type="Rhea" id="RHEA-COMP:10247"/>
        <dbReference type="ChEBI" id="CHEBI:15378"/>
        <dbReference type="ChEBI" id="CHEBI:57856"/>
        <dbReference type="ChEBI" id="CHEBI:59789"/>
        <dbReference type="ChEBI" id="CHEBI:74269"/>
        <dbReference type="ChEBI" id="CHEBI:74445"/>
        <dbReference type="ChEBI" id="CHEBI:74495"/>
        <dbReference type="ChEBI" id="CHEBI:82748"/>
        <dbReference type="EC" id="2.1.1.205"/>
    </reaction>
</comment>
<dbReference type="InterPro" id="IPR015507">
    <property type="entry name" value="rRNA-MeTfrase_E"/>
</dbReference>
<feature type="binding site" evidence="7">
    <location>
        <position position="58"/>
    </location>
    <ligand>
        <name>S-adenosyl-L-methionine</name>
        <dbReference type="ChEBI" id="CHEBI:59789"/>
    </ligand>
</feature>